<dbReference type="Proteomes" id="UP000887540">
    <property type="component" value="Unplaced"/>
</dbReference>
<feature type="compositionally biased region" description="Polar residues" evidence="2">
    <location>
        <begin position="354"/>
        <end position="370"/>
    </location>
</feature>
<dbReference type="FunFam" id="3.40.50.12670:FF:000002">
    <property type="entry name" value="Carboxypeptidase"/>
    <property type="match status" value="1"/>
</dbReference>
<proteinExistence type="inferred from homology"/>
<evidence type="ECO:0000313" key="4">
    <source>
        <dbReference type="WBParaSite" id="ACRNAN_scaffold2414.g16637.t1"/>
    </source>
</evidence>
<dbReference type="InterPro" id="IPR001563">
    <property type="entry name" value="Peptidase_S10"/>
</dbReference>
<dbReference type="GO" id="GO:0006508">
    <property type="term" value="P:proteolysis"/>
    <property type="evidence" value="ECO:0007669"/>
    <property type="project" value="InterPro"/>
</dbReference>
<comment type="similarity">
    <text evidence="1">Belongs to the peptidase S10 family.</text>
</comment>
<evidence type="ECO:0000313" key="3">
    <source>
        <dbReference type="Proteomes" id="UP000887540"/>
    </source>
</evidence>
<sequence>MTRNILWSIRDQKFSNPYFQGIAIGNGYMNIATLANSLALWNYYHGNIGVRQWNRAKDACGCSDMDKCNFFSHLHYNVTDNYPTDECSNLTTPLVGLSNVPTNIDVYNWYQDCYLVNYLTGAQNLVRKVLNVASDNRMTQTADLLNYDSTDNQNGYTCYNDAALANYFNKSHADVMKAFHIDQAWIDSKAFWQDCNNDLYFSYIVNYTDTTPVFFDIISTLQNISAQQNPTIKNFRILIYNGDVDTVCNFLGDAVLMDQIANQKGFDAGERIRWWFRNQIAGYHQPYSLKLQSNNMLNLDVLTVKGSGHFVPNDRPGPSMKMITNFLWNTGNYSNIKGTGNYSNLNIDERPQPNDLTSATTGPTGNAGSTTETIPKMITLVIAVFYFAVFKH</sequence>
<dbReference type="InterPro" id="IPR033124">
    <property type="entry name" value="Ser_caboxypep_his_AS"/>
</dbReference>
<evidence type="ECO:0000256" key="1">
    <source>
        <dbReference type="ARBA" id="ARBA00009431"/>
    </source>
</evidence>
<dbReference type="SUPFAM" id="SSF53474">
    <property type="entry name" value="alpha/beta-Hydrolases"/>
    <property type="match status" value="1"/>
</dbReference>
<reference evidence="4" key="1">
    <citation type="submission" date="2022-11" db="UniProtKB">
        <authorList>
            <consortium name="WormBaseParasite"/>
        </authorList>
    </citation>
    <scope>IDENTIFICATION</scope>
</reference>
<dbReference type="PROSITE" id="PS00560">
    <property type="entry name" value="CARBOXYPEPT_SER_HIS"/>
    <property type="match status" value="1"/>
</dbReference>
<dbReference type="AlphaFoldDB" id="A0A914DDE2"/>
<dbReference type="Gene3D" id="3.40.50.1820">
    <property type="entry name" value="alpha/beta hydrolase"/>
    <property type="match status" value="1"/>
</dbReference>
<dbReference type="GO" id="GO:0004185">
    <property type="term" value="F:serine-type carboxypeptidase activity"/>
    <property type="evidence" value="ECO:0007669"/>
    <property type="project" value="InterPro"/>
</dbReference>
<organism evidence="3 4">
    <name type="scientific">Acrobeloides nanus</name>
    <dbReference type="NCBI Taxonomy" id="290746"/>
    <lineage>
        <taxon>Eukaryota</taxon>
        <taxon>Metazoa</taxon>
        <taxon>Ecdysozoa</taxon>
        <taxon>Nematoda</taxon>
        <taxon>Chromadorea</taxon>
        <taxon>Rhabditida</taxon>
        <taxon>Tylenchina</taxon>
        <taxon>Cephalobomorpha</taxon>
        <taxon>Cephaloboidea</taxon>
        <taxon>Cephalobidae</taxon>
        <taxon>Acrobeloides</taxon>
    </lineage>
</organism>
<keyword evidence="3" id="KW-1185">Reference proteome</keyword>
<feature type="region of interest" description="Disordered" evidence="2">
    <location>
        <begin position="345"/>
        <end position="370"/>
    </location>
</feature>
<evidence type="ECO:0000256" key="2">
    <source>
        <dbReference type="SAM" id="MobiDB-lite"/>
    </source>
</evidence>
<name>A0A914DDE2_9BILA</name>
<protein>
    <submittedName>
        <fullName evidence="4">Carboxypeptidase</fullName>
    </submittedName>
</protein>
<dbReference type="WBParaSite" id="ACRNAN_scaffold2414.g16637.t1">
    <property type="protein sequence ID" value="ACRNAN_scaffold2414.g16637.t1"/>
    <property type="gene ID" value="ACRNAN_scaffold2414.g16637"/>
</dbReference>
<dbReference type="PANTHER" id="PTHR11802">
    <property type="entry name" value="SERINE PROTEASE FAMILY S10 SERINE CARBOXYPEPTIDASE"/>
    <property type="match status" value="1"/>
</dbReference>
<dbReference type="InterPro" id="IPR029058">
    <property type="entry name" value="AB_hydrolase_fold"/>
</dbReference>
<accession>A0A914DDE2</accession>
<dbReference type="Pfam" id="PF00450">
    <property type="entry name" value="Peptidase_S10"/>
    <property type="match status" value="1"/>
</dbReference>